<dbReference type="SUPFAM" id="SSF52058">
    <property type="entry name" value="L domain-like"/>
    <property type="match status" value="1"/>
</dbReference>
<dbReference type="GeneID" id="8619584"/>
<dbReference type="EMBL" id="AAFI02000012">
    <property type="protein sequence ID" value="EAL70219.1"/>
    <property type="molecule type" value="Genomic_DNA"/>
</dbReference>
<dbReference type="Proteomes" id="UP000002195">
    <property type="component" value="Unassembled WGS sequence"/>
</dbReference>
<protein>
    <submittedName>
        <fullName evidence="1">Uncharacterized protein</fullName>
    </submittedName>
</protein>
<accession>Q555B8</accession>
<dbReference type="RefSeq" id="XP_644155.1">
    <property type="nucleotide sequence ID" value="XM_639063.1"/>
</dbReference>
<sequence length="725" mass="83554">MNEANWKSLIENLLPIYNKNGNDCSKIKTMSLGKRMISRNYLNHLYKENGDILETIEQDQIKSNPFLKDEISNQKIIFKFQPQFPSMELTILNFVKLLFKDVDDINNDGELSIIPFSEFGIIKSMKKNEKNNYHQLLLQYQPKTNNDDITTTLLNVLKSDDKDEKLKKLDSYCFSKLIITTILTNPANGCFENYLFTPMKNGNFKLVSMNNELSFVPESTQTIKTGIFSSEISFCVNTCLFMLEQMHNPIDKEIINKLKSLDVLTFLKEWISSIGVINKQINNLIHKDGNCEIGKKKPFIHRSENNKTYPLTKFPEGSIKLLYSKLIRLKEVLIKESTSLSSKKPITFWKLLTILEPLISNRMYLNRTCYTTKVSVIENYNWYLRTQDISRNHEPMPLISSKIKVSRGINKKNKNQYGLKDLEVIDEEITFYKNISSNTMDVDLKNLKSKLTTTASYPFQPISILFEEFLNGKSNFNESLSTSQKSIFYEQVLPLSKDLRYLKFLNNEYLTNKLLISSQFLNGLKRLEICDCKNLKQLSNGSDELKLPTVSKMLVSNCTNLKTINIFTLSLKTLNIKNCENLKEFQVYAPVLEKLKLQSTLITSKLLLKLDESKFLKYINFSNSTINGVSKSIDSLSNSICLDVWENLIEFKAINLKSLSKITISKELKHLKLLDFNGCSTLVDIFNFKRNGNGLVPSLEILNLNGTTLEDNEKQLIIFNNLKNK</sequence>
<dbReference type="dictyBase" id="DDB_G0274653"/>
<dbReference type="AlphaFoldDB" id="Q555B8"/>
<dbReference type="KEGG" id="ddi:DDB_G0274653"/>
<dbReference type="HOGENOM" id="CLU_381943_0_0_1"/>
<dbReference type="SMR" id="Q555B8"/>
<reference evidence="1 2" key="1">
    <citation type="journal article" date="2005" name="Nature">
        <title>The genome of the social amoeba Dictyostelium discoideum.</title>
        <authorList>
            <consortium name="The Dictyostelium discoideum Sequencing Consortium"/>
            <person name="Eichinger L."/>
            <person name="Pachebat J.A."/>
            <person name="Glockner G."/>
            <person name="Rajandream M.A."/>
            <person name="Sucgang R."/>
            <person name="Berriman M."/>
            <person name="Song J."/>
            <person name="Olsen R."/>
            <person name="Szafranski K."/>
            <person name="Xu Q."/>
            <person name="Tunggal B."/>
            <person name="Kummerfeld S."/>
            <person name="Madera M."/>
            <person name="Konfortov B.A."/>
            <person name="Rivero F."/>
            <person name="Bankier A.T."/>
            <person name="Lehmann R."/>
            <person name="Hamlin N."/>
            <person name="Davies R."/>
            <person name="Gaudet P."/>
            <person name="Fey P."/>
            <person name="Pilcher K."/>
            <person name="Chen G."/>
            <person name="Saunders D."/>
            <person name="Sodergren E."/>
            <person name="Davis P."/>
            <person name="Kerhornou A."/>
            <person name="Nie X."/>
            <person name="Hall N."/>
            <person name="Anjard C."/>
            <person name="Hemphill L."/>
            <person name="Bason N."/>
            <person name="Farbrother P."/>
            <person name="Desany B."/>
            <person name="Just E."/>
            <person name="Morio T."/>
            <person name="Rost R."/>
            <person name="Churcher C."/>
            <person name="Cooper J."/>
            <person name="Haydock S."/>
            <person name="van Driessche N."/>
            <person name="Cronin A."/>
            <person name="Goodhead I."/>
            <person name="Muzny D."/>
            <person name="Mourier T."/>
            <person name="Pain A."/>
            <person name="Lu M."/>
            <person name="Harper D."/>
            <person name="Lindsay R."/>
            <person name="Hauser H."/>
            <person name="James K."/>
            <person name="Quiles M."/>
            <person name="Madan Babu M."/>
            <person name="Saito T."/>
            <person name="Buchrieser C."/>
            <person name="Wardroper A."/>
            <person name="Felder M."/>
            <person name="Thangavelu M."/>
            <person name="Johnson D."/>
            <person name="Knights A."/>
            <person name="Loulseged H."/>
            <person name="Mungall K."/>
            <person name="Oliver K."/>
            <person name="Price C."/>
            <person name="Quail M.A."/>
            <person name="Urushihara H."/>
            <person name="Hernandez J."/>
            <person name="Rabbinowitsch E."/>
            <person name="Steffen D."/>
            <person name="Sanders M."/>
            <person name="Ma J."/>
            <person name="Kohara Y."/>
            <person name="Sharp S."/>
            <person name="Simmonds M."/>
            <person name="Spiegler S."/>
            <person name="Tivey A."/>
            <person name="Sugano S."/>
            <person name="White B."/>
            <person name="Walker D."/>
            <person name="Woodward J."/>
            <person name="Winckler T."/>
            <person name="Tanaka Y."/>
            <person name="Shaulsky G."/>
            <person name="Schleicher M."/>
            <person name="Weinstock G."/>
            <person name="Rosenthal A."/>
            <person name="Cox E.C."/>
            <person name="Chisholm R.L."/>
            <person name="Gibbs R."/>
            <person name="Loomis W.F."/>
            <person name="Platzer M."/>
            <person name="Kay R.R."/>
            <person name="Williams J."/>
            <person name="Dear P.H."/>
            <person name="Noegel A.A."/>
            <person name="Barrell B."/>
            <person name="Kuspa A."/>
        </authorList>
    </citation>
    <scope>NUCLEOTIDE SEQUENCE [LARGE SCALE GENOMIC DNA]</scope>
    <source>
        <strain evidence="1 2">AX4</strain>
    </source>
</reference>
<evidence type="ECO:0000313" key="1">
    <source>
        <dbReference type="EMBL" id="EAL70219.1"/>
    </source>
</evidence>
<dbReference type="InParanoid" id="Q555B8"/>
<dbReference type="PANTHER" id="PTHR46433:SF1">
    <property type="entry name" value="ANKYRIN REPEAT-CONTAINING PROTEIN"/>
    <property type="match status" value="1"/>
</dbReference>
<name>Q555B8_DICDI</name>
<gene>
    <name evidence="1" type="ORF">DDB_G0274653</name>
</gene>
<dbReference type="VEuPathDB" id="AmoebaDB:DDB_G0274653"/>
<dbReference type="PANTHER" id="PTHR46433">
    <property type="entry name" value="ANK_REP_REGION DOMAIN-CONTAINING PROTEIN-RELATED"/>
    <property type="match status" value="1"/>
</dbReference>
<organism evidence="1 2">
    <name type="scientific">Dictyostelium discoideum</name>
    <name type="common">Social amoeba</name>
    <dbReference type="NCBI Taxonomy" id="44689"/>
    <lineage>
        <taxon>Eukaryota</taxon>
        <taxon>Amoebozoa</taxon>
        <taxon>Evosea</taxon>
        <taxon>Eumycetozoa</taxon>
        <taxon>Dictyostelia</taxon>
        <taxon>Dictyosteliales</taxon>
        <taxon>Dictyosteliaceae</taxon>
        <taxon>Dictyostelium</taxon>
    </lineage>
</organism>
<comment type="caution">
    <text evidence="1">The sequence shown here is derived from an EMBL/GenBank/DDBJ whole genome shotgun (WGS) entry which is preliminary data.</text>
</comment>
<keyword evidence="2" id="KW-1185">Reference proteome</keyword>
<dbReference type="PaxDb" id="44689-DDB0203204"/>
<evidence type="ECO:0000313" key="2">
    <source>
        <dbReference type="Proteomes" id="UP000002195"/>
    </source>
</evidence>
<proteinExistence type="predicted"/>